<sequence length="85" mass="9761">MAKLKTIHSASLLSAEQALEKLFSTIPSPEVQAELRRWLDYGRTRSEETLRYLSPEQLSLFLDKLPDLLLAIYCQQQEDQKGGRP</sequence>
<protein>
    <submittedName>
        <fullName evidence="1">Uncharacterized protein</fullName>
    </submittedName>
</protein>
<dbReference type="RefSeq" id="WP_127707110.1">
    <property type="nucleotide sequence ID" value="NZ_SACK01000008.1"/>
</dbReference>
<organism evidence="1 2">
    <name type="scientific">Mucilaginibacter limnophilus</name>
    <dbReference type="NCBI Taxonomy" id="1932778"/>
    <lineage>
        <taxon>Bacteria</taxon>
        <taxon>Pseudomonadati</taxon>
        <taxon>Bacteroidota</taxon>
        <taxon>Sphingobacteriia</taxon>
        <taxon>Sphingobacteriales</taxon>
        <taxon>Sphingobacteriaceae</taxon>
        <taxon>Mucilaginibacter</taxon>
    </lineage>
</organism>
<reference evidence="1 2" key="1">
    <citation type="submission" date="2019-01" db="EMBL/GenBank/DDBJ databases">
        <authorList>
            <person name="Chen W.-M."/>
        </authorList>
    </citation>
    <scope>NUCLEOTIDE SEQUENCE [LARGE SCALE GENOMIC DNA]</scope>
    <source>
        <strain evidence="1 2">YBJ-36</strain>
    </source>
</reference>
<dbReference type="Proteomes" id="UP000282759">
    <property type="component" value="Unassembled WGS sequence"/>
</dbReference>
<dbReference type="EMBL" id="SACK01000008">
    <property type="protein sequence ID" value="RVT98477.1"/>
    <property type="molecule type" value="Genomic_DNA"/>
</dbReference>
<comment type="caution">
    <text evidence="1">The sequence shown here is derived from an EMBL/GenBank/DDBJ whole genome shotgun (WGS) entry which is preliminary data.</text>
</comment>
<dbReference type="AlphaFoldDB" id="A0A3S2UML4"/>
<keyword evidence="2" id="KW-1185">Reference proteome</keyword>
<gene>
    <name evidence="1" type="ORF">EOD41_16955</name>
</gene>
<proteinExistence type="predicted"/>
<evidence type="ECO:0000313" key="1">
    <source>
        <dbReference type="EMBL" id="RVT98477.1"/>
    </source>
</evidence>
<accession>A0A3S2UML4</accession>
<name>A0A3S2UML4_9SPHI</name>
<evidence type="ECO:0000313" key="2">
    <source>
        <dbReference type="Proteomes" id="UP000282759"/>
    </source>
</evidence>